<dbReference type="Gene3D" id="3.30.950.30">
    <property type="entry name" value="Schlafen, AAA domain"/>
    <property type="match status" value="1"/>
</dbReference>
<dbReference type="Proteomes" id="UP000634134">
    <property type="component" value="Unassembled WGS sequence"/>
</dbReference>
<accession>A0ABR9WQY9</accession>
<evidence type="ECO:0000313" key="3">
    <source>
        <dbReference type="Proteomes" id="UP000634134"/>
    </source>
</evidence>
<evidence type="ECO:0000259" key="1">
    <source>
        <dbReference type="Pfam" id="PF04326"/>
    </source>
</evidence>
<dbReference type="Pfam" id="PF04326">
    <property type="entry name" value="SLFN_AlbA_2"/>
    <property type="match status" value="1"/>
</dbReference>
<comment type="caution">
    <text evidence="2">The sequence shown here is derived from an EMBL/GenBank/DDBJ whole genome shotgun (WGS) entry which is preliminary data.</text>
</comment>
<evidence type="ECO:0000313" key="2">
    <source>
        <dbReference type="EMBL" id="MBE9466504.1"/>
    </source>
</evidence>
<name>A0ABR9WQY9_9BACT</name>
<reference evidence="3" key="1">
    <citation type="submission" date="2023-07" db="EMBL/GenBank/DDBJ databases">
        <title>Dyadobacter sp. nov 'subterranea' isolated from contaminted grondwater.</title>
        <authorList>
            <person name="Szabo I."/>
            <person name="Al-Omari J."/>
            <person name="Szerdahelyi S.G."/>
            <person name="Rado J."/>
        </authorList>
    </citation>
    <scope>NUCLEOTIDE SEQUENCE [LARGE SCALE GENOMIC DNA]</scope>
    <source>
        <strain evidence="3">UP-52</strain>
    </source>
</reference>
<dbReference type="InterPro" id="IPR007421">
    <property type="entry name" value="Schlafen_AlbA_2_dom"/>
</dbReference>
<organism evidence="2 3">
    <name type="scientific">Dyadobacter subterraneus</name>
    <dbReference type="NCBI Taxonomy" id="2773304"/>
    <lineage>
        <taxon>Bacteria</taxon>
        <taxon>Pseudomonadati</taxon>
        <taxon>Bacteroidota</taxon>
        <taxon>Cytophagia</taxon>
        <taxon>Cytophagales</taxon>
        <taxon>Spirosomataceae</taxon>
        <taxon>Dyadobacter</taxon>
    </lineage>
</organism>
<sequence>MKLEKSSILDLFQANLNFSTSLLTTNLEESDQIEFKQSLHTVSNTVDKKYIKPITAFANNKGGFLIYGINPDRELVGIKDDQENLDNSYFSTTTRLGIDGTLEFSFFTQRYLNKIIGFLIIQEAKSKPIIAKVDTGEIKMGDIFYRYPAQSTRITASDLRSIINEEITLKTQRIVETFQKIVEVGNENIALINTKTGEIQSSEQSLKLFLNESILNKLNLIKRGEFVTEKGAPAYIIKGEIDVESNSNYIEKSVPVNITDSEILRVFFKKDCQYPEIYIKKILSSNTIYHPIHYFTKLLGKSTLQSIQYIQNLNFLEIKPTTKNKLLERLQPYDYNTSGVLFPNCSITLNNGNSLEDCISKILIEKGTKQKFDEMKISRTIIFNTLFAQIELPTEFYEVNTQRCVEAFGHLTKDIVMSNITLQ</sequence>
<proteinExistence type="predicted"/>
<dbReference type="RefSeq" id="WP_194124724.1">
    <property type="nucleotide sequence ID" value="NZ_JACYGY010000002.1"/>
</dbReference>
<feature type="domain" description="Schlafen AlbA-2" evidence="1">
    <location>
        <begin position="29"/>
        <end position="154"/>
    </location>
</feature>
<dbReference type="InterPro" id="IPR038461">
    <property type="entry name" value="Schlafen_AlbA_2_dom_sf"/>
</dbReference>
<dbReference type="GO" id="GO:0005524">
    <property type="term" value="F:ATP binding"/>
    <property type="evidence" value="ECO:0007669"/>
    <property type="project" value="UniProtKB-KW"/>
</dbReference>
<keyword evidence="2" id="KW-0067">ATP-binding</keyword>
<keyword evidence="2" id="KW-0547">Nucleotide-binding</keyword>
<gene>
    <name evidence="2" type="ORF">IEE83_31950</name>
</gene>
<dbReference type="EMBL" id="JACYGY010000002">
    <property type="protein sequence ID" value="MBE9466504.1"/>
    <property type="molecule type" value="Genomic_DNA"/>
</dbReference>
<keyword evidence="3" id="KW-1185">Reference proteome</keyword>
<protein>
    <submittedName>
        <fullName evidence="2">ATP-binding protein</fullName>
    </submittedName>
</protein>